<protein>
    <submittedName>
        <fullName evidence="1">Uncharacterized protein</fullName>
    </submittedName>
</protein>
<evidence type="ECO:0000313" key="2">
    <source>
        <dbReference type="Proteomes" id="UP000007978"/>
    </source>
</evidence>
<keyword evidence="2" id="KW-1185">Reference proteome</keyword>
<dbReference type="eggNOG" id="ENOG502SR1W">
    <property type="taxonomic scope" value="Eukaryota"/>
</dbReference>
<dbReference type="Proteomes" id="UP000007978">
    <property type="component" value="Chromosome 3"/>
</dbReference>
<comment type="caution">
    <text evidence="1">The sequence shown here is derived from an EMBL/GenBank/DDBJ whole genome shotgun (WGS) entry which is preliminary data.</text>
</comment>
<organism evidence="1 2">
    <name type="scientific">Fusarium pseudograminearum (strain CS3096)</name>
    <name type="common">Wheat and barley crown-rot fungus</name>
    <dbReference type="NCBI Taxonomy" id="1028729"/>
    <lineage>
        <taxon>Eukaryota</taxon>
        <taxon>Fungi</taxon>
        <taxon>Dikarya</taxon>
        <taxon>Ascomycota</taxon>
        <taxon>Pezizomycotina</taxon>
        <taxon>Sordariomycetes</taxon>
        <taxon>Hypocreomycetidae</taxon>
        <taxon>Hypocreales</taxon>
        <taxon>Nectriaceae</taxon>
        <taxon>Fusarium</taxon>
    </lineage>
</organism>
<dbReference type="OrthoDB" id="5200985at2759"/>
<accession>K3VE10</accession>
<dbReference type="RefSeq" id="XP_009259189.1">
    <property type="nucleotide sequence ID" value="XM_009260914.1"/>
</dbReference>
<dbReference type="HOGENOM" id="CLU_359819_0_0_1"/>
<reference evidence="1 2" key="1">
    <citation type="journal article" date="2012" name="PLoS Pathog.">
        <title>Comparative pathogenomics reveals horizontally acquired novel virulence genes in fungi infecting cereal hosts.</title>
        <authorList>
            <person name="Gardiner D.M."/>
            <person name="McDonald M.C."/>
            <person name="Covarelli L."/>
            <person name="Solomon P.S."/>
            <person name="Rusu A.G."/>
            <person name="Marshall M."/>
            <person name="Kazan K."/>
            <person name="Chakraborty S."/>
            <person name="McDonald B.A."/>
            <person name="Manners J.M."/>
        </authorList>
    </citation>
    <scope>NUCLEOTIDE SEQUENCE [LARGE SCALE GENOMIC DNA]</scope>
    <source>
        <strain evidence="1 2">CS3096</strain>
    </source>
</reference>
<sequence length="778" mass="84382">MAAPPSELRSITATPVIPIANRDETVALQIKVNTEVWNAANPADKLDGAHGSFRPIGLKLKKAAVLGIEGEANYPQTWPAFTQTKCLIIGSIKDAKSVQVDILKGVWEETKLADPAPRQAQILKAGFKTNLEVINPLGSGDDAPSIPWGFSGDVEWRIETQTGPKQTLLVKDKSRLEIYHLAGIAVGGPTETFDPQATLPNLQGKWPVNLLRIFMPNPTDIIDKAAEINANKLSWWAKLAIGKLSAMKVLYDTAEGRSSFGISFFGGSLDVNHFHDSLELTLNSFDLTCMLEAAFQILLSTYPAGTAPTVNWVGLTSCGAIADKTSYSMVPMGWESDTAVSQGLSTPFFKGTLGPDEQDGWLATNAWLEIKTGVPEEAYVVQAAFSVKEKNEAQARPDTADIKRIEFLKRHFKDSDRLSQNTGHFFDWNNTTVVPQADAVGNSLSQKVGLFNLRGVNEPWPWNFPSTGPKPPPVPLVEPLKLEINKILNAQGTKNNASTAKNLNIINSSSLHPSQIYPRLKFKTLYKGDTDYFRLVVARGVSVATYVVPLNGVPNTNARVKISTFETFSNAFDGLINELAGFESNLGKLIVPNDPTKQYGNYMVHTKRSLIFVRNNLLVDFTILGTASYGNQAATAALLPLAESLDSYLTASTVSLAQLRKAAFIITDPPLPPNGQPPTTQVIIDTPFQVTLANASMLAEELGVFVYSGQSNVAQPIIFTSAGPLVSDAALNTSTRVLEFLPVQKQAAMSGQPVDIAVSGAHYDTFYPVTQLTQVALQ</sequence>
<dbReference type="GeneID" id="20366414"/>
<name>K3VE10_FUSPC</name>
<dbReference type="KEGG" id="fpu:FPSE_07796"/>
<proteinExistence type="predicted"/>
<dbReference type="AlphaFoldDB" id="K3VE10"/>
<dbReference type="EMBL" id="AFNW01000265">
    <property type="protein sequence ID" value="EKJ72054.1"/>
    <property type="molecule type" value="Genomic_DNA"/>
</dbReference>
<gene>
    <name evidence="1" type="ORF">FPSE_07796</name>
</gene>
<evidence type="ECO:0000313" key="1">
    <source>
        <dbReference type="EMBL" id="EKJ72054.1"/>
    </source>
</evidence>